<keyword evidence="2" id="KW-1185">Reference proteome</keyword>
<evidence type="ECO:0000313" key="1">
    <source>
        <dbReference type="EMBL" id="MBF0636112.1"/>
    </source>
</evidence>
<evidence type="ECO:0008006" key="3">
    <source>
        <dbReference type="Google" id="ProtNLM"/>
    </source>
</evidence>
<proteinExistence type="predicted"/>
<comment type="caution">
    <text evidence="1">The sequence shown here is derived from an EMBL/GenBank/DDBJ whole genome shotgun (WGS) entry which is preliminary data.</text>
</comment>
<dbReference type="RefSeq" id="WP_148037615.1">
    <property type="nucleotide sequence ID" value="NZ_JABVZQ010000006.1"/>
</dbReference>
<dbReference type="EMBL" id="JADGII010000003">
    <property type="protein sequence ID" value="MBF0636112.1"/>
    <property type="molecule type" value="Genomic_DNA"/>
</dbReference>
<reference evidence="1 2" key="1">
    <citation type="journal article" date="2020" name="Microorganisms">
        <title>Simultaneous Genome Sequencing of Prosthecochloris ethylica and Desulfuromonas acetoxidans within a Syntrophic Mixture Reveals Unique Pili and Protein Interactions.</title>
        <authorList>
            <person name="Kyndt J.A."/>
            <person name="Van Beeumen J.J."/>
            <person name="Meyer T.E."/>
        </authorList>
    </citation>
    <scope>NUCLEOTIDE SEQUENCE [LARGE SCALE GENOMIC DNA]</scope>
    <source>
        <strain evidence="1 2">N3</strain>
    </source>
</reference>
<gene>
    <name evidence="1" type="ORF">INT08_02800</name>
</gene>
<accession>A0ABR9XQD4</accession>
<name>A0ABR9XQD4_9CHLB</name>
<organism evidence="1 2">
    <name type="scientific">Prosthecochloris ethylica</name>
    <dbReference type="NCBI Taxonomy" id="2743976"/>
    <lineage>
        <taxon>Bacteria</taxon>
        <taxon>Pseudomonadati</taxon>
        <taxon>Chlorobiota</taxon>
        <taxon>Chlorobiia</taxon>
        <taxon>Chlorobiales</taxon>
        <taxon>Chlorobiaceae</taxon>
        <taxon>Prosthecochloris</taxon>
    </lineage>
</organism>
<protein>
    <recommendedName>
        <fullName evidence="3">DUF4905 domain-containing protein</fullName>
    </recommendedName>
</protein>
<dbReference type="Proteomes" id="UP000619838">
    <property type="component" value="Unassembled WGS sequence"/>
</dbReference>
<evidence type="ECO:0000313" key="2">
    <source>
        <dbReference type="Proteomes" id="UP000619838"/>
    </source>
</evidence>
<sequence length="289" mass="31967">MMRTIGSDAAETAYRTACGSVIWSIMFLDNGMLVGEERSEGGRKTSFFAVAADGRNVVMRDFMLPGPAGDDAGTGVMTGLETTAAHLCLLHRYHGQGPEHVGLWAVDPVAGRVVWQRPDVSFAAHLGKNLLVYRTGSFAGFPERSYLVIDAVSGEVVEQLGDDAGRANMLRMKALREEDRQGVVLPGMRRVAEGIAAQHRNLVDDEFRPESAYEYIERDDLFAGAVHRIEQTASGAVFSAELLVYRNGKKWFSDTICTGSSQPCMNYFLVRGVHMYYIRNRRELVSLHL</sequence>